<comment type="caution">
    <text evidence="3">The sequence shown here is derived from an EMBL/GenBank/DDBJ whole genome shotgun (WGS) entry which is preliminary data.</text>
</comment>
<evidence type="ECO:0000259" key="1">
    <source>
        <dbReference type="Pfam" id="PF01408"/>
    </source>
</evidence>
<proteinExistence type="predicted"/>
<accession>A0A1F7GIQ9</accession>
<dbReference type="PANTHER" id="PTHR43249">
    <property type="entry name" value="UDP-N-ACETYL-2-AMINO-2-DEOXY-D-GLUCURONATE OXIDASE"/>
    <property type="match status" value="1"/>
</dbReference>
<organism evidence="3 4">
    <name type="scientific">Candidatus Roizmanbacteria bacterium RIFCSPHIGHO2_01_FULL_39_24</name>
    <dbReference type="NCBI Taxonomy" id="1802032"/>
    <lineage>
        <taxon>Bacteria</taxon>
        <taxon>Candidatus Roizmaniibacteriota</taxon>
    </lineage>
</organism>
<dbReference type="AlphaFoldDB" id="A0A1F7GIQ9"/>
<evidence type="ECO:0000313" key="4">
    <source>
        <dbReference type="Proteomes" id="UP000176850"/>
    </source>
</evidence>
<dbReference type="PANTHER" id="PTHR43249:SF1">
    <property type="entry name" value="D-GLUCOSIDE 3-DEHYDROGENASE"/>
    <property type="match status" value="1"/>
</dbReference>
<dbReference type="InterPro" id="IPR055170">
    <property type="entry name" value="GFO_IDH_MocA-like_dom"/>
</dbReference>
<dbReference type="Proteomes" id="UP000176850">
    <property type="component" value="Unassembled WGS sequence"/>
</dbReference>
<protein>
    <recommendedName>
        <fullName evidence="5">Oxidoreductase</fullName>
    </recommendedName>
</protein>
<dbReference type="EMBL" id="MFZH01000025">
    <property type="protein sequence ID" value="OGK18789.1"/>
    <property type="molecule type" value="Genomic_DNA"/>
</dbReference>
<feature type="domain" description="GFO/IDH/MocA-like oxidoreductase" evidence="2">
    <location>
        <begin position="143"/>
        <end position="266"/>
    </location>
</feature>
<evidence type="ECO:0000259" key="2">
    <source>
        <dbReference type="Pfam" id="PF22725"/>
    </source>
</evidence>
<dbReference type="SUPFAM" id="SSF51735">
    <property type="entry name" value="NAD(P)-binding Rossmann-fold domains"/>
    <property type="match status" value="1"/>
</dbReference>
<dbReference type="SUPFAM" id="SSF55347">
    <property type="entry name" value="Glyceraldehyde-3-phosphate dehydrogenase-like, C-terminal domain"/>
    <property type="match status" value="1"/>
</dbReference>
<feature type="domain" description="Gfo/Idh/MocA-like oxidoreductase N-terminal" evidence="1">
    <location>
        <begin position="16"/>
        <end position="135"/>
    </location>
</feature>
<dbReference type="Pfam" id="PF22725">
    <property type="entry name" value="GFO_IDH_MocA_C3"/>
    <property type="match status" value="1"/>
</dbReference>
<dbReference type="Gene3D" id="3.30.360.10">
    <property type="entry name" value="Dihydrodipicolinate Reductase, domain 2"/>
    <property type="match status" value="1"/>
</dbReference>
<dbReference type="InterPro" id="IPR036291">
    <property type="entry name" value="NAD(P)-bd_dom_sf"/>
</dbReference>
<sequence>MRNKTLKPFKPGDRGIQWGIIGGGSVVEKNSISFNRIPQSNLQAIFRRDIAVATETAHRLGAKASYSSVTELLADPDVNTVCIATPPGLHLEQAILCADAKKPTYIEKPLARNYTEALRIVKAFEESGTPLFVGHYRRALRRFQHLKEVLDDGIIGKAIEIDFRMCRQYPPDPKKEPQGWIYDPKFSGGGKFIDIAPHTIDLLIYLFGNFSSINSRAINSTITPRVEDVVVFTFNTDSGAVGTANFNMASAEKSDQLIISGTKGVIKLSVHGDEPIKISGEHSESEITDSIPNPIEEPMIANVVYSLLGKELPLCSGQDALPTMKVIDEVLDEYYGGRSDDFWNRPASWSRRGAEKISN</sequence>
<evidence type="ECO:0000313" key="3">
    <source>
        <dbReference type="EMBL" id="OGK18789.1"/>
    </source>
</evidence>
<dbReference type="InterPro" id="IPR052515">
    <property type="entry name" value="Gfo/Idh/MocA_Oxidoreductase"/>
</dbReference>
<name>A0A1F7GIQ9_9BACT</name>
<dbReference type="Pfam" id="PF01408">
    <property type="entry name" value="GFO_IDH_MocA"/>
    <property type="match status" value="1"/>
</dbReference>
<gene>
    <name evidence="3" type="ORF">A2799_03895</name>
</gene>
<reference evidence="3 4" key="1">
    <citation type="journal article" date="2016" name="Nat. Commun.">
        <title>Thousands of microbial genomes shed light on interconnected biogeochemical processes in an aquifer system.</title>
        <authorList>
            <person name="Anantharaman K."/>
            <person name="Brown C.T."/>
            <person name="Hug L.A."/>
            <person name="Sharon I."/>
            <person name="Castelle C.J."/>
            <person name="Probst A.J."/>
            <person name="Thomas B.C."/>
            <person name="Singh A."/>
            <person name="Wilkins M.J."/>
            <person name="Karaoz U."/>
            <person name="Brodie E.L."/>
            <person name="Williams K.H."/>
            <person name="Hubbard S.S."/>
            <person name="Banfield J.F."/>
        </authorList>
    </citation>
    <scope>NUCLEOTIDE SEQUENCE [LARGE SCALE GENOMIC DNA]</scope>
</reference>
<evidence type="ECO:0008006" key="5">
    <source>
        <dbReference type="Google" id="ProtNLM"/>
    </source>
</evidence>
<dbReference type="Gene3D" id="3.40.50.720">
    <property type="entry name" value="NAD(P)-binding Rossmann-like Domain"/>
    <property type="match status" value="1"/>
</dbReference>
<dbReference type="InterPro" id="IPR000683">
    <property type="entry name" value="Gfo/Idh/MocA-like_OxRdtase_N"/>
</dbReference>
<dbReference type="GO" id="GO:0000166">
    <property type="term" value="F:nucleotide binding"/>
    <property type="evidence" value="ECO:0007669"/>
    <property type="project" value="InterPro"/>
</dbReference>